<evidence type="ECO:0000256" key="1">
    <source>
        <dbReference type="SAM" id="Phobius"/>
    </source>
</evidence>
<dbReference type="EMBL" id="JPMV01000028">
    <property type="protein sequence ID" value="KGI80620.1"/>
    <property type="molecule type" value="Genomic_DNA"/>
</dbReference>
<dbReference type="NCBIfam" id="NF042935">
    <property type="entry name" value="SCO6880_fam"/>
    <property type="match status" value="1"/>
</dbReference>
<evidence type="ECO:0000313" key="3">
    <source>
        <dbReference type="EMBL" id="KGI80620.1"/>
    </source>
</evidence>
<name>A0A099D5K1_9ACTN</name>
<reference evidence="2 5" key="2">
    <citation type="submission" date="2017-08" db="EMBL/GenBank/DDBJ databases">
        <title>The complete genome sequence of moderately halophilic actinomycete Actinopolyspora erythraea YIM 90600, the producer of novel erythromycin, novel actinopolysporins A-C and tubercidin.</title>
        <authorList>
            <person name="Yin M."/>
            <person name="Tang S."/>
        </authorList>
    </citation>
    <scope>NUCLEOTIDE SEQUENCE [LARGE SCALE GENOMIC DNA]</scope>
    <source>
        <strain evidence="2 5">YIM 90600</strain>
    </source>
</reference>
<dbReference type="AlphaFoldDB" id="A0A099D5K1"/>
<dbReference type="eggNOG" id="ENOG502Z9F1">
    <property type="taxonomic scope" value="Bacteria"/>
</dbReference>
<dbReference type="InterPro" id="IPR049978">
    <property type="entry name" value="SCO6880-like"/>
</dbReference>
<dbReference type="Proteomes" id="UP000029737">
    <property type="component" value="Unassembled WGS sequence"/>
</dbReference>
<evidence type="ECO:0008006" key="6">
    <source>
        <dbReference type="Google" id="ProtNLM"/>
    </source>
</evidence>
<keyword evidence="1" id="KW-0812">Transmembrane</keyword>
<keyword evidence="1" id="KW-0472">Membrane</keyword>
<sequence length="503" mass="53363">MSSVRIYRGLARREKPGWIMGLSPAQALACLVLAVPVLWTVSAGQFLRALILAGVCGLAAALVVVPVRGRPALRWLAHVLLYQLGAALGWSRWQSRAAAGELDDPNEPDLPGVLQRVSFPDGPVFQHHGRVCLIHDTGEGRWGATARVTHTGVGLLSAEECDRLASRLGSMLLSIGHRDVVDRLSLLVRTVPDDGTEYEVWRARHDVAEAPDLARRAVDELDRTIGAVSVRHEVFVTVSGPEDALRKPAAAAGGGVEGRARVLYRVLDGLEDPLKALGAGSVEWLSGSGLAEAIRTGFNPDSSAVLRAGQLTGSESDEVRLPLAAAGPTQAPTPGWRRYDHDAYSTVSYSVLMPESGTVFGSLAPLLAVKSAGERRCLAMHYEVLGSRAASRSVQGYRFRSGVMRDYKASKGFSASAADDREAGGARAQEQAVAAGHSLVRYAAAAAVTVPADRPVEDHAARLENDAAGRFRLLRLDLAQDSAFVAACLPLGIGLPNARGGLL</sequence>
<dbReference type="RefSeq" id="WP_043574906.1">
    <property type="nucleotide sequence ID" value="NZ_CP022752.1"/>
</dbReference>
<keyword evidence="4" id="KW-1185">Reference proteome</keyword>
<evidence type="ECO:0000313" key="5">
    <source>
        <dbReference type="Proteomes" id="UP000215043"/>
    </source>
</evidence>
<organism evidence="2 5">
    <name type="scientific">Actinopolyspora erythraea</name>
    <dbReference type="NCBI Taxonomy" id="414996"/>
    <lineage>
        <taxon>Bacteria</taxon>
        <taxon>Bacillati</taxon>
        <taxon>Actinomycetota</taxon>
        <taxon>Actinomycetes</taxon>
        <taxon>Actinopolysporales</taxon>
        <taxon>Actinopolysporaceae</taxon>
        <taxon>Actinopolyspora</taxon>
    </lineage>
</organism>
<reference evidence="3 4" key="1">
    <citation type="journal article" date="2014" name="PLoS ONE">
        <title>Identification and Characterization of a New Erythromycin Biosynthetic Gene Cluster in Actinopolyspora erythraea YIM90600, a Novel Erythronolide-Producing Halophilic Actinomycete Isolated from Salt Field.</title>
        <authorList>
            <person name="Chen D."/>
            <person name="Feng J."/>
            <person name="Huang L."/>
            <person name="Zhang Q."/>
            <person name="Wu J."/>
            <person name="Zhu X."/>
            <person name="Duan Y."/>
            <person name="Xu Z."/>
        </authorList>
    </citation>
    <scope>NUCLEOTIDE SEQUENCE [LARGE SCALE GENOMIC DNA]</scope>
    <source>
        <strain evidence="3 4">YIM90600</strain>
    </source>
</reference>
<evidence type="ECO:0000313" key="2">
    <source>
        <dbReference type="EMBL" id="ASU79205.1"/>
    </source>
</evidence>
<gene>
    <name evidence="2" type="ORF">CDG81_13920</name>
    <name evidence="3" type="ORF">IL38_15865</name>
</gene>
<feature type="transmembrane region" description="Helical" evidence="1">
    <location>
        <begin position="45"/>
        <end position="65"/>
    </location>
</feature>
<feature type="transmembrane region" description="Helical" evidence="1">
    <location>
        <begin position="21"/>
        <end position="39"/>
    </location>
</feature>
<protein>
    <recommendedName>
        <fullName evidence="6">PrgI family protein</fullName>
    </recommendedName>
</protein>
<evidence type="ECO:0000313" key="4">
    <source>
        <dbReference type="Proteomes" id="UP000029737"/>
    </source>
</evidence>
<keyword evidence="1" id="KW-1133">Transmembrane helix</keyword>
<proteinExistence type="predicted"/>
<feature type="transmembrane region" description="Helical" evidence="1">
    <location>
        <begin position="72"/>
        <end position="93"/>
    </location>
</feature>
<dbReference type="HOGENOM" id="CLU_541590_0_0_11"/>
<dbReference type="OrthoDB" id="5169343at2"/>
<accession>A0A099D5K1</accession>
<dbReference type="EMBL" id="CP022752">
    <property type="protein sequence ID" value="ASU79205.1"/>
    <property type="molecule type" value="Genomic_DNA"/>
</dbReference>
<dbReference type="Proteomes" id="UP000215043">
    <property type="component" value="Chromosome"/>
</dbReference>
<dbReference type="KEGG" id="aey:CDG81_13920"/>